<comment type="caution">
    <text evidence="1">The sequence shown here is derived from an EMBL/GenBank/DDBJ whole genome shotgun (WGS) entry which is preliminary data.</text>
</comment>
<dbReference type="Proteomes" id="UP001055879">
    <property type="component" value="Linkage Group LG14"/>
</dbReference>
<protein>
    <submittedName>
        <fullName evidence="1">Uncharacterized protein</fullName>
    </submittedName>
</protein>
<dbReference type="EMBL" id="CM042060">
    <property type="protein sequence ID" value="KAI3678418.1"/>
    <property type="molecule type" value="Genomic_DNA"/>
</dbReference>
<name>A0ACB8Y584_ARCLA</name>
<keyword evidence="2" id="KW-1185">Reference proteome</keyword>
<organism evidence="1 2">
    <name type="scientific">Arctium lappa</name>
    <name type="common">Greater burdock</name>
    <name type="synonym">Lappa major</name>
    <dbReference type="NCBI Taxonomy" id="4217"/>
    <lineage>
        <taxon>Eukaryota</taxon>
        <taxon>Viridiplantae</taxon>
        <taxon>Streptophyta</taxon>
        <taxon>Embryophyta</taxon>
        <taxon>Tracheophyta</taxon>
        <taxon>Spermatophyta</taxon>
        <taxon>Magnoliopsida</taxon>
        <taxon>eudicotyledons</taxon>
        <taxon>Gunneridae</taxon>
        <taxon>Pentapetalae</taxon>
        <taxon>asterids</taxon>
        <taxon>campanulids</taxon>
        <taxon>Asterales</taxon>
        <taxon>Asteraceae</taxon>
        <taxon>Carduoideae</taxon>
        <taxon>Cardueae</taxon>
        <taxon>Arctiinae</taxon>
        <taxon>Arctium</taxon>
    </lineage>
</organism>
<sequence length="93" mass="10767">MVVVQAIWLWFKQSYTSSFAKNAPMEILEDEATMPEGWLENESEEIDDLEALNPKDWMTMRMVEATIEYICRHEGLGAIFVFLTGWDEISCQG</sequence>
<reference evidence="1 2" key="2">
    <citation type="journal article" date="2022" name="Mol. Ecol. Resour.">
        <title>The genomes of chicory, endive, great burdock and yacon provide insights into Asteraceae paleo-polyploidization history and plant inulin production.</title>
        <authorList>
            <person name="Fan W."/>
            <person name="Wang S."/>
            <person name="Wang H."/>
            <person name="Wang A."/>
            <person name="Jiang F."/>
            <person name="Liu H."/>
            <person name="Zhao H."/>
            <person name="Xu D."/>
            <person name="Zhang Y."/>
        </authorList>
    </citation>
    <scope>NUCLEOTIDE SEQUENCE [LARGE SCALE GENOMIC DNA]</scope>
    <source>
        <strain evidence="2">cv. Niubang</strain>
    </source>
</reference>
<evidence type="ECO:0000313" key="2">
    <source>
        <dbReference type="Proteomes" id="UP001055879"/>
    </source>
</evidence>
<gene>
    <name evidence="1" type="ORF">L6452_37709</name>
</gene>
<proteinExistence type="predicted"/>
<evidence type="ECO:0000313" key="1">
    <source>
        <dbReference type="EMBL" id="KAI3678418.1"/>
    </source>
</evidence>
<reference evidence="2" key="1">
    <citation type="journal article" date="2022" name="Mol. Ecol. Resour.">
        <title>The genomes of chicory, endive, great burdock and yacon provide insights into Asteraceae palaeo-polyploidization history and plant inulin production.</title>
        <authorList>
            <person name="Fan W."/>
            <person name="Wang S."/>
            <person name="Wang H."/>
            <person name="Wang A."/>
            <person name="Jiang F."/>
            <person name="Liu H."/>
            <person name="Zhao H."/>
            <person name="Xu D."/>
            <person name="Zhang Y."/>
        </authorList>
    </citation>
    <scope>NUCLEOTIDE SEQUENCE [LARGE SCALE GENOMIC DNA]</scope>
    <source>
        <strain evidence="2">cv. Niubang</strain>
    </source>
</reference>
<accession>A0ACB8Y584</accession>